<name>A0AA35PW44_9HYPO</name>
<dbReference type="AlphaFoldDB" id="A0AA35PW44"/>
<dbReference type="Pfam" id="PF13489">
    <property type="entry name" value="Methyltransf_23"/>
    <property type="match status" value="1"/>
</dbReference>
<sequence>ANSGSSVPTLATQSLSVSNIEVPEEGEAVRKASDGNDTSSTISTDSTTLAPSDSATAINTPTSGGSTDRDSVTSDFEDDGSSSDCSIDDQALKELQKRVGYPLASNIKDLQDLEDQAHVLDIGIGTGLWAIDIGAAHPDVTAEGVDIQEIQSINVPPNFGFWLWDIEDAAEWPESDFINCRRMTDSVKDWPSLLKRAHTSLRDKGCLYVKKSN</sequence>
<evidence type="ECO:0000256" key="1">
    <source>
        <dbReference type="SAM" id="MobiDB-lite"/>
    </source>
</evidence>
<dbReference type="Gene3D" id="3.40.50.150">
    <property type="entry name" value="Vaccinia Virus protein VP39"/>
    <property type="match status" value="1"/>
</dbReference>
<reference evidence="2" key="1">
    <citation type="submission" date="2023-01" db="EMBL/GenBank/DDBJ databases">
        <authorList>
            <person name="Piombo E."/>
        </authorList>
    </citation>
    <scope>NUCLEOTIDE SEQUENCE</scope>
</reference>
<feature type="region of interest" description="Disordered" evidence="1">
    <location>
        <begin position="1"/>
        <end position="86"/>
    </location>
</feature>
<feature type="compositionally biased region" description="Polar residues" evidence="1">
    <location>
        <begin position="1"/>
        <end position="19"/>
    </location>
</feature>
<evidence type="ECO:0000313" key="2">
    <source>
        <dbReference type="EMBL" id="CAI6083155.1"/>
    </source>
</evidence>
<dbReference type="EMBL" id="CABFNP030000747">
    <property type="protein sequence ID" value="CAI6083155.1"/>
    <property type="molecule type" value="Genomic_DNA"/>
</dbReference>
<organism evidence="2 3">
    <name type="scientific">Clonostachys chloroleuca</name>
    <dbReference type="NCBI Taxonomy" id="1926264"/>
    <lineage>
        <taxon>Eukaryota</taxon>
        <taxon>Fungi</taxon>
        <taxon>Dikarya</taxon>
        <taxon>Ascomycota</taxon>
        <taxon>Pezizomycotina</taxon>
        <taxon>Sordariomycetes</taxon>
        <taxon>Hypocreomycetidae</taxon>
        <taxon>Hypocreales</taxon>
        <taxon>Bionectriaceae</taxon>
        <taxon>Clonostachys</taxon>
    </lineage>
</organism>
<dbReference type="SUPFAM" id="SSF53335">
    <property type="entry name" value="S-adenosyl-L-methionine-dependent methyltransferases"/>
    <property type="match status" value="1"/>
</dbReference>
<dbReference type="InterPro" id="IPR029063">
    <property type="entry name" value="SAM-dependent_MTases_sf"/>
</dbReference>
<protein>
    <submittedName>
        <fullName evidence="2">Uncharacterized protein</fullName>
    </submittedName>
</protein>
<keyword evidence="3" id="KW-1185">Reference proteome</keyword>
<evidence type="ECO:0000313" key="3">
    <source>
        <dbReference type="Proteomes" id="UP001160390"/>
    </source>
</evidence>
<feature type="compositionally biased region" description="Polar residues" evidence="1">
    <location>
        <begin position="49"/>
        <end position="66"/>
    </location>
</feature>
<proteinExistence type="predicted"/>
<feature type="non-terminal residue" evidence="2">
    <location>
        <position position="1"/>
    </location>
</feature>
<comment type="caution">
    <text evidence="2">The sequence shown here is derived from an EMBL/GenBank/DDBJ whole genome shotgun (WGS) entry which is preliminary data.</text>
</comment>
<gene>
    <name evidence="2" type="ORF">CCHLO57077_00019656</name>
</gene>
<feature type="compositionally biased region" description="Low complexity" evidence="1">
    <location>
        <begin position="35"/>
        <end position="48"/>
    </location>
</feature>
<dbReference type="Proteomes" id="UP001160390">
    <property type="component" value="Unassembled WGS sequence"/>
</dbReference>
<accession>A0AA35PW44</accession>